<gene>
    <name evidence="4" type="ORF">RM445_11810</name>
</gene>
<dbReference type="PROSITE" id="PS51257">
    <property type="entry name" value="PROKAR_LIPOPROTEIN"/>
    <property type="match status" value="1"/>
</dbReference>
<dbReference type="InterPro" id="IPR005754">
    <property type="entry name" value="Sortase"/>
</dbReference>
<evidence type="ECO:0000256" key="1">
    <source>
        <dbReference type="ARBA" id="ARBA00022801"/>
    </source>
</evidence>
<dbReference type="Pfam" id="PF04203">
    <property type="entry name" value="Sortase"/>
    <property type="match status" value="1"/>
</dbReference>
<dbReference type="EMBL" id="JAVREJ010000006">
    <property type="protein sequence ID" value="MDT0350209.1"/>
    <property type="molecule type" value="Genomic_DNA"/>
</dbReference>
<name>A0ABU2N8J4_9PSEU</name>
<organism evidence="4 5">
    <name type="scientific">Pseudonocardia charpentierae</name>
    <dbReference type="NCBI Taxonomy" id="3075545"/>
    <lineage>
        <taxon>Bacteria</taxon>
        <taxon>Bacillati</taxon>
        <taxon>Actinomycetota</taxon>
        <taxon>Actinomycetes</taxon>
        <taxon>Pseudonocardiales</taxon>
        <taxon>Pseudonocardiaceae</taxon>
        <taxon>Pseudonocardia</taxon>
    </lineage>
</organism>
<dbReference type="InterPro" id="IPR042001">
    <property type="entry name" value="Sortase_F"/>
</dbReference>
<feature type="region of interest" description="Disordered" evidence="2">
    <location>
        <begin position="27"/>
        <end position="59"/>
    </location>
</feature>
<dbReference type="InterPro" id="IPR023365">
    <property type="entry name" value="Sortase_dom-sf"/>
</dbReference>
<feature type="compositionally biased region" description="Low complexity" evidence="2">
    <location>
        <begin position="27"/>
        <end position="55"/>
    </location>
</feature>
<evidence type="ECO:0000313" key="5">
    <source>
        <dbReference type="Proteomes" id="UP001183202"/>
    </source>
</evidence>
<feature type="chain" id="PRO_5047297558" evidence="3">
    <location>
        <begin position="27"/>
        <end position="206"/>
    </location>
</feature>
<dbReference type="Gene3D" id="2.40.260.10">
    <property type="entry name" value="Sortase"/>
    <property type="match status" value="1"/>
</dbReference>
<dbReference type="Proteomes" id="UP001183202">
    <property type="component" value="Unassembled WGS sequence"/>
</dbReference>
<protein>
    <submittedName>
        <fullName evidence="4">Class F sortase</fullName>
    </submittedName>
</protein>
<dbReference type="CDD" id="cd05829">
    <property type="entry name" value="Sortase_F"/>
    <property type="match status" value="1"/>
</dbReference>
<keyword evidence="1" id="KW-0378">Hydrolase</keyword>
<evidence type="ECO:0000256" key="2">
    <source>
        <dbReference type="SAM" id="MobiDB-lite"/>
    </source>
</evidence>
<keyword evidence="3" id="KW-0732">Signal</keyword>
<proteinExistence type="predicted"/>
<accession>A0ABU2N8J4</accession>
<comment type="caution">
    <text evidence="4">The sequence shown here is derived from an EMBL/GenBank/DDBJ whole genome shotgun (WGS) entry which is preliminary data.</text>
</comment>
<dbReference type="NCBIfam" id="NF033748">
    <property type="entry name" value="class_F_sortase"/>
    <property type="match status" value="1"/>
</dbReference>
<keyword evidence="5" id="KW-1185">Reference proteome</keyword>
<evidence type="ECO:0000313" key="4">
    <source>
        <dbReference type="EMBL" id="MDT0350209.1"/>
    </source>
</evidence>
<dbReference type="SUPFAM" id="SSF63817">
    <property type="entry name" value="Sortase"/>
    <property type="match status" value="1"/>
</dbReference>
<reference evidence="5" key="1">
    <citation type="submission" date="2023-07" db="EMBL/GenBank/DDBJ databases">
        <title>30 novel species of actinomycetes from the DSMZ collection.</title>
        <authorList>
            <person name="Nouioui I."/>
        </authorList>
    </citation>
    <scope>NUCLEOTIDE SEQUENCE [LARGE SCALE GENOMIC DNA]</scope>
    <source>
        <strain evidence="5">DSM 45834</strain>
    </source>
</reference>
<feature type="signal peptide" evidence="3">
    <location>
        <begin position="1"/>
        <end position="26"/>
    </location>
</feature>
<sequence length="206" mass="21399">MRERAWATRAAAILLLLVVAGCGQNAGTGSSAPPADSAAGAAPRPAARSAAPATTNVRARSTPVALDVPAIDVHTTGLVDLGLTPSGALDVPQDAATAGWFALSPVPGEVGPAVLAAHVDYKRVPGVFARLREMKVGDTAEVTRSDGATARFTAYRVERFSKSAFPTAEVYGNTDGPELRLVTCGGEFDEVSRHYRDNVVVFARLT</sequence>
<evidence type="ECO:0000256" key="3">
    <source>
        <dbReference type="SAM" id="SignalP"/>
    </source>
</evidence>
<dbReference type="RefSeq" id="WP_311556228.1">
    <property type="nucleotide sequence ID" value="NZ_JAVREJ010000006.1"/>
</dbReference>